<keyword evidence="1" id="KW-1133">Transmembrane helix</keyword>
<organism evidence="2 3">
    <name type="scientific">Acaryochloris marina (strain MBIC 11017)</name>
    <dbReference type="NCBI Taxonomy" id="329726"/>
    <lineage>
        <taxon>Bacteria</taxon>
        <taxon>Bacillati</taxon>
        <taxon>Cyanobacteriota</taxon>
        <taxon>Cyanophyceae</taxon>
        <taxon>Acaryochloridales</taxon>
        <taxon>Acaryochloridaceae</taxon>
        <taxon>Acaryochloris</taxon>
    </lineage>
</organism>
<dbReference type="KEGG" id="amr:AM1_2544"/>
<dbReference type="HOGENOM" id="CLU_1131662_0_0_3"/>
<reference evidence="2 3" key="1">
    <citation type="journal article" date="2008" name="Proc. Natl. Acad. Sci. U.S.A.">
        <title>Niche adaptation and genome expansion in the chlorophyll d-producing cyanobacterium Acaryochloris marina.</title>
        <authorList>
            <person name="Swingley W.D."/>
            <person name="Chen M."/>
            <person name="Cheung P.C."/>
            <person name="Conrad A.L."/>
            <person name="Dejesa L.C."/>
            <person name="Hao J."/>
            <person name="Honchak B.M."/>
            <person name="Karbach L.E."/>
            <person name="Kurdoglu A."/>
            <person name="Lahiri S."/>
            <person name="Mastrian S.D."/>
            <person name="Miyashita H."/>
            <person name="Page L."/>
            <person name="Ramakrishna P."/>
            <person name="Satoh S."/>
            <person name="Sattley W.M."/>
            <person name="Shimada Y."/>
            <person name="Taylor H.L."/>
            <person name="Tomo T."/>
            <person name="Tsuchiya T."/>
            <person name="Wang Z.T."/>
            <person name="Raymond J."/>
            <person name="Mimuro M."/>
            <person name="Blankenship R.E."/>
            <person name="Touchman J.W."/>
        </authorList>
    </citation>
    <scope>NUCLEOTIDE SEQUENCE [LARGE SCALE GENOMIC DNA]</scope>
    <source>
        <strain evidence="3">MBIC 11017</strain>
    </source>
</reference>
<feature type="transmembrane region" description="Helical" evidence="1">
    <location>
        <begin position="196"/>
        <end position="220"/>
    </location>
</feature>
<proteinExistence type="predicted"/>
<gene>
    <name evidence="2" type="ordered locus">AM1_2544</name>
</gene>
<dbReference type="eggNOG" id="ENOG502ZE4J">
    <property type="taxonomic scope" value="Bacteria"/>
</dbReference>
<keyword evidence="1" id="KW-0472">Membrane</keyword>
<keyword evidence="1" id="KW-0812">Transmembrane</keyword>
<accession>B0C5H7</accession>
<name>B0C5H7_ACAM1</name>
<evidence type="ECO:0000313" key="3">
    <source>
        <dbReference type="Proteomes" id="UP000000268"/>
    </source>
</evidence>
<protein>
    <submittedName>
        <fullName evidence="2">Uncharacterized protein</fullName>
    </submittedName>
</protein>
<sequence>MAVFALIGTLWVHYEFWGYLIVRPGLLGSAKNIIEVEHLIPIRTDFCDTDKPCGLTIDKQSTLVEILNSSQGAPYSPNAKPLLNHLQAQGKLPSSFEHNVQEALAIYSAMLQSPIIATPDEGYTQDFLQGVVLIGKTKAGHKRAFVSARGDQVANDHYPYYQALFAIEQNGNSIQYLDGQRFFFEVAGIEGFEGPLVIFIIWGVLVLIFGCVPTAFIIIVDTLWQHRLHQQSED</sequence>
<evidence type="ECO:0000256" key="1">
    <source>
        <dbReference type="SAM" id="Phobius"/>
    </source>
</evidence>
<dbReference type="AlphaFoldDB" id="B0C5H7"/>
<dbReference type="Proteomes" id="UP000000268">
    <property type="component" value="Chromosome"/>
</dbReference>
<evidence type="ECO:0000313" key="2">
    <source>
        <dbReference type="EMBL" id="ABW27553.1"/>
    </source>
</evidence>
<keyword evidence="3" id="KW-1185">Reference proteome</keyword>
<dbReference type="EMBL" id="CP000828">
    <property type="protein sequence ID" value="ABW27553.1"/>
    <property type="molecule type" value="Genomic_DNA"/>
</dbReference>